<accession>A0A849SL74</accession>
<protein>
    <submittedName>
        <fullName evidence="2">DUF4956 domain-containing protein</fullName>
    </submittedName>
</protein>
<dbReference type="AlphaFoldDB" id="A0A849SL74"/>
<sequence length="203" mass="22785">MMNWLGVDAIADWQGLSRLMLRFALDLFVSTIVIRAIYGRLYRNREFILTYFLFNTTTFFLCYLLSASSIHFGVGLALFGVFGILRYRTEQIPIRDLTYLFIVIGIGVLNGVADRGVSVVELLAVNGTILAVTAALELSGRRSRERATPMLYDRLELLHPGRAAELAADLAARTGMKVLRVDVNQVDLLRDAVEITVYHQPTQ</sequence>
<gene>
    <name evidence="2" type="ORF">HOP12_00675</name>
</gene>
<keyword evidence="1" id="KW-0472">Membrane</keyword>
<keyword evidence="1" id="KW-1133">Transmembrane helix</keyword>
<comment type="caution">
    <text evidence="2">The sequence shown here is derived from an EMBL/GenBank/DDBJ whole genome shotgun (WGS) entry which is preliminary data.</text>
</comment>
<organism evidence="2 3">
    <name type="scientific">Eiseniibacteriota bacterium</name>
    <dbReference type="NCBI Taxonomy" id="2212470"/>
    <lineage>
        <taxon>Bacteria</taxon>
        <taxon>Candidatus Eiseniibacteriota</taxon>
    </lineage>
</organism>
<dbReference type="EMBL" id="JABFRW010000008">
    <property type="protein sequence ID" value="NOT32665.1"/>
    <property type="molecule type" value="Genomic_DNA"/>
</dbReference>
<dbReference type="Pfam" id="PF16316">
    <property type="entry name" value="DUF4956"/>
    <property type="match status" value="1"/>
</dbReference>
<evidence type="ECO:0000313" key="2">
    <source>
        <dbReference type="EMBL" id="NOT32665.1"/>
    </source>
</evidence>
<feature type="transmembrane region" description="Helical" evidence="1">
    <location>
        <begin position="20"/>
        <end position="38"/>
    </location>
</feature>
<feature type="transmembrane region" description="Helical" evidence="1">
    <location>
        <begin position="58"/>
        <end position="85"/>
    </location>
</feature>
<proteinExistence type="predicted"/>
<evidence type="ECO:0000256" key="1">
    <source>
        <dbReference type="SAM" id="Phobius"/>
    </source>
</evidence>
<feature type="transmembrane region" description="Helical" evidence="1">
    <location>
        <begin position="97"/>
        <end position="113"/>
    </location>
</feature>
<name>A0A849SL74_UNCEI</name>
<dbReference type="Proteomes" id="UP000580839">
    <property type="component" value="Unassembled WGS sequence"/>
</dbReference>
<dbReference type="InterPro" id="IPR032531">
    <property type="entry name" value="DUF4956"/>
</dbReference>
<reference evidence="2 3" key="1">
    <citation type="submission" date="2020-04" db="EMBL/GenBank/DDBJ databases">
        <title>Metagenomic profiling of ammonia- and methane-oxidizing microorganisms in a Dutch drinking water treatment plant.</title>
        <authorList>
            <person name="Poghosyan L."/>
            <person name="Leucker S."/>
        </authorList>
    </citation>
    <scope>NUCLEOTIDE SEQUENCE [LARGE SCALE GENOMIC DNA]</scope>
    <source>
        <strain evidence="2">S-RSF-IL-03</strain>
    </source>
</reference>
<evidence type="ECO:0000313" key="3">
    <source>
        <dbReference type="Proteomes" id="UP000580839"/>
    </source>
</evidence>
<keyword evidence="1" id="KW-0812">Transmembrane</keyword>